<dbReference type="EMBL" id="PTIY01000042">
    <property type="protein sequence ID" value="PPK63285.1"/>
    <property type="molecule type" value="Genomic_DNA"/>
</dbReference>
<reference evidence="2 3" key="1">
    <citation type="submission" date="2018-02" db="EMBL/GenBank/DDBJ databases">
        <title>Subsurface microbial communities from deep shales in Ohio and West Virginia, USA.</title>
        <authorList>
            <person name="Wrighton K."/>
        </authorList>
    </citation>
    <scope>NUCLEOTIDE SEQUENCE [LARGE SCALE GENOMIC DNA]</scope>
    <source>
        <strain evidence="2 3">OWC-G53F</strain>
    </source>
</reference>
<keyword evidence="1" id="KW-0472">Membrane</keyword>
<feature type="transmembrane region" description="Helical" evidence="1">
    <location>
        <begin position="315"/>
        <end position="333"/>
    </location>
</feature>
<feature type="transmembrane region" description="Helical" evidence="1">
    <location>
        <begin position="236"/>
        <end position="255"/>
    </location>
</feature>
<keyword evidence="3" id="KW-1185">Reference proteome</keyword>
<protein>
    <recommendedName>
        <fullName evidence="4">Transmembrane protein</fullName>
    </recommendedName>
</protein>
<accession>A0A2S6GDI0</accession>
<proteinExistence type="predicted"/>
<feature type="transmembrane region" description="Helical" evidence="1">
    <location>
        <begin position="276"/>
        <end position="295"/>
    </location>
</feature>
<dbReference type="RefSeq" id="WP_104425529.1">
    <property type="nucleotide sequence ID" value="NZ_PTIY01000042.1"/>
</dbReference>
<dbReference type="OrthoDB" id="6811319at2"/>
<evidence type="ECO:0000313" key="2">
    <source>
        <dbReference type="EMBL" id="PPK63285.1"/>
    </source>
</evidence>
<feature type="transmembrane region" description="Helical" evidence="1">
    <location>
        <begin position="150"/>
        <end position="171"/>
    </location>
</feature>
<comment type="caution">
    <text evidence="2">The sequence shown here is derived from an EMBL/GenBank/DDBJ whole genome shotgun (WGS) entry which is preliminary data.</text>
</comment>
<keyword evidence="1" id="KW-0812">Transmembrane</keyword>
<name>A0A2S6GDI0_9GAMM</name>
<dbReference type="AlphaFoldDB" id="A0A2S6GDI0"/>
<keyword evidence="1" id="KW-1133">Transmembrane helix</keyword>
<organism evidence="2 3">
    <name type="scientific">Methylobacter tundripaludum</name>
    <dbReference type="NCBI Taxonomy" id="173365"/>
    <lineage>
        <taxon>Bacteria</taxon>
        <taxon>Pseudomonadati</taxon>
        <taxon>Pseudomonadota</taxon>
        <taxon>Gammaproteobacteria</taxon>
        <taxon>Methylococcales</taxon>
        <taxon>Methylococcaceae</taxon>
        <taxon>Methylobacter</taxon>
    </lineage>
</organism>
<feature type="transmembrane region" description="Helical" evidence="1">
    <location>
        <begin position="65"/>
        <end position="86"/>
    </location>
</feature>
<gene>
    <name evidence="2" type="ORF">B0F88_1421</name>
</gene>
<sequence>MSARPFSDQAIAAQDIPDDSQLAVSFRLLLGLYAIIPLCLSLQLLDSWFWQGFLQEHLPSSPKQFLLFQIIFGTPHIVASSILLASNTEYLKFYKLKIILMTLAIMMIFGVGSLFISYKALYVTVAAWTVYHVLKQQLGVGRGVYRLPDWAFYLILWLSVAAGIFVYIGIFLKNSLDAQQLELIKLVAGGLCAGLVCSALLCRRYVTTQSGRYFLWSNVLLVLSSFYLFVQQYYFLAILVPRLVHDATAYIFYVVHDYNKHHSHPQNFMYRYAARCHVPVFIVLPLCSFVLAFVLQSCGDGALNALTEFLFGVEINKAVTLGFLGYLALMHYYTEAFTWKQGSPYRRFIAFSK</sequence>
<evidence type="ECO:0000313" key="3">
    <source>
        <dbReference type="Proteomes" id="UP000238071"/>
    </source>
</evidence>
<evidence type="ECO:0008006" key="4">
    <source>
        <dbReference type="Google" id="ProtNLM"/>
    </source>
</evidence>
<dbReference type="Proteomes" id="UP000238071">
    <property type="component" value="Unassembled WGS sequence"/>
</dbReference>
<feature type="transmembrane region" description="Helical" evidence="1">
    <location>
        <begin position="213"/>
        <end position="230"/>
    </location>
</feature>
<feature type="transmembrane region" description="Helical" evidence="1">
    <location>
        <begin position="26"/>
        <end position="45"/>
    </location>
</feature>
<evidence type="ECO:0000256" key="1">
    <source>
        <dbReference type="SAM" id="Phobius"/>
    </source>
</evidence>